<proteinExistence type="predicted"/>
<organism evidence="2 3">
    <name type="scientific">Striga asiatica</name>
    <name type="common">Asiatic witchweed</name>
    <name type="synonym">Buchnera asiatica</name>
    <dbReference type="NCBI Taxonomy" id="4170"/>
    <lineage>
        <taxon>Eukaryota</taxon>
        <taxon>Viridiplantae</taxon>
        <taxon>Streptophyta</taxon>
        <taxon>Embryophyta</taxon>
        <taxon>Tracheophyta</taxon>
        <taxon>Spermatophyta</taxon>
        <taxon>Magnoliopsida</taxon>
        <taxon>eudicotyledons</taxon>
        <taxon>Gunneridae</taxon>
        <taxon>Pentapetalae</taxon>
        <taxon>asterids</taxon>
        <taxon>lamiids</taxon>
        <taxon>Lamiales</taxon>
        <taxon>Orobanchaceae</taxon>
        <taxon>Buchnereae</taxon>
        <taxon>Striga</taxon>
    </lineage>
</organism>
<dbReference type="EMBL" id="BKCP01004616">
    <property type="protein sequence ID" value="GER32551.1"/>
    <property type="molecule type" value="Genomic_DNA"/>
</dbReference>
<gene>
    <name evidence="2" type="ORF">STAS_08617</name>
</gene>
<comment type="caution">
    <text evidence="2">The sequence shown here is derived from an EMBL/GenBank/DDBJ whole genome shotgun (WGS) entry which is preliminary data.</text>
</comment>
<protein>
    <submittedName>
        <fullName evidence="2">Nuclear RNA polymerase D2A</fullName>
    </submittedName>
</protein>
<dbReference type="Proteomes" id="UP000325081">
    <property type="component" value="Unassembled WGS sequence"/>
</dbReference>
<feature type="compositionally biased region" description="Basic and acidic residues" evidence="1">
    <location>
        <begin position="46"/>
        <end position="56"/>
    </location>
</feature>
<evidence type="ECO:0000313" key="2">
    <source>
        <dbReference type="EMBL" id="GER32551.1"/>
    </source>
</evidence>
<sequence length="193" mass="20971">MSCSWVVAQLFKARALLDSCDKQLTFHSGTQQAVANIGPAQIHPHNSKDHNKESTRSRAQNESNGLGFGPNRPKPRNGKAHEQREAGPCDEEPRAELYSVASGPREGEGVGQGLVLVNGLLVQGHGAARFWRGIADERGILGKVDCVGVFGYGEVVVRTTYNGGIDCVWDIQVSTLESDSSNNLHRVHPSPWY</sequence>
<feature type="compositionally biased region" description="Basic and acidic residues" evidence="1">
    <location>
        <begin position="79"/>
        <end position="93"/>
    </location>
</feature>
<accession>A0A5A7PIR0</accession>
<evidence type="ECO:0000313" key="3">
    <source>
        <dbReference type="Proteomes" id="UP000325081"/>
    </source>
</evidence>
<evidence type="ECO:0000256" key="1">
    <source>
        <dbReference type="SAM" id="MobiDB-lite"/>
    </source>
</evidence>
<dbReference type="OrthoDB" id="10616690at2759"/>
<feature type="region of interest" description="Disordered" evidence="1">
    <location>
        <begin position="38"/>
        <end position="93"/>
    </location>
</feature>
<keyword evidence="3" id="KW-1185">Reference proteome</keyword>
<name>A0A5A7PIR0_STRAF</name>
<dbReference type="AlphaFoldDB" id="A0A5A7PIR0"/>
<reference evidence="3" key="1">
    <citation type="journal article" date="2019" name="Curr. Biol.">
        <title>Genome Sequence of Striga asiatica Provides Insight into the Evolution of Plant Parasitism.</title>
        <authorList>
            <person name="Yoshida S."/>
            <person name="Kim S."/>
            <person name="Wafula E.K."/>
            <person name="Tanskanen J."/>
            <person name="Kim Y.M."/>
            <person name="Honaas L."/>
            <person name="Yang Z."/>
            <person name="Spallek T."/>
            <person name="Conn C.E."/>
            <person name="Ichihashi Y."/>
            <person name="Cheong K."/>
            <person name="Cui S."/>
            <person name="Der J.P."/>
            <person name="Gundlach H."/>
            <person name="Jiao Y."/>
            <person name="Hori C."/>
            <person name="Ishida J.K."/>
            <person name="Kasahara H."/>
            <person name="Kiba T."/>
            <person name="Kim M.S."/>
            <person name="Koo N."/>
            <person name="Laohavisit A."/>
            <person name="Lee Y.H."/>
            <person name="Lumba S."/>
            <person name="McCourt P."/>
            <person name="Mortimer J.C."/>
            <person name="Mutuku J.M."/>
            <person name="Nomura T."/>
            <person name="Sasaki-Sekimoto Y."/>
            <person name="Seto Y."/>
            <person name="Wang Y."/>
            <person name="Wakatake T."/>
            <person name="Sakakibara H."/>
            <person name="Demura T."/>
            <person name="Yamaguchi S."/>
            <person name="Yoneyama K."/>
            <person name="Manabe R.I."/>
            <person name="Nelson D.C."/>
            <person name="Schulman A.H."/>
            <person name="Timko M.P."/>
            <person name="dePamphilis C.W."/>
            <person name="Choi D."/>
            <person name="Shirasu K."/>
        </authorList>
    </citation>
    <scope>NUCLEOTIDE SEQUENCE [LARGE SCALE GENOMIC DNA]</scope>
    <source>
        <strain evidence="3">cv. UVA1</strain>
    </source>
</reference>